<feature type="region of interest" description="Disordered" evidence="1">
    <location>
        <begin position="1"/>
        <end position="100"/>
    </location>
</feature>
<gene>
    <name evidence="2" type="ORF">PLEPLA_LOCUS912</name>
</gene>
<proteinExistence type="predicted"/>
<protein>
    <submittedName>
        <fullName evidence="2">Uncharacterized protein</fullName>
    </submittedName>
</protein>
<sequence>MRRASPNKRKKKKKKEEEEECGGRRARLLPVSPHDFLRNSSSVRVDKSGGQRKIGRIPGAGTVSDAQPERENAPRRSLDSATGRVEGETGSSACLHDRCE</sequence>
<name>A0A9N7THJ4_PLEPL</name>
<accession>A0A9N7THJ4</accession>
<keyword evidence="3" id="KW-1185">Reference proteome</keyword>
<evidence type="ECO:0000256" key="1">
    <source>
        <dbReference type="SAM" id="MobiDB-lite"/>
    </source>
</evidence>
<organism evidence="2 3">
    <name type="scientific">Pleuronectes platessa</name>
    <name type="common">European plaice</name>
    <dbReference type="NCBI Taxonomy" id="8262"/>
    <lineage>
        <taxon>Eukaryota</taxon>
        <taxon>Metazoa</taxon>
        <taxon>Chordata</taxon>
        <taxon>Craniata</taxon>
        <taxon>Vertebrata</taxon>
        <taxon>Euteleostomi</taxon>
        <taxon>Actinopterygii</taxon>
        <taxon>Neopterygii</taxon>
        <taxon>Teleostei</taxon>
        <taxon>Neoteleostei</taxon>
        <taxon>Acanthomorphata</taxon>
        <taxon>Carangaria</taxon>
        <taxon>Pleuronectiformes</taxon>
        <taxon>Pleuronectoidei</taxon>
        <taxon>Pleuronectidae</taxon>
        <taxon>Pleuronectes</taxon>
    </lineage>
</organism>
<feature type="compositionally biased region" description="Basic residues" evidence="1">
    <location>
        <begin position="1"/>
        <end position="14"/>
    </location>
</feature>
<feature type="compositionally biased region" description="Basic and acidic residues" evidence="1">
    <location>
        <begin position="67"/>
        <end position="78"/>
    </location>
</feature>
<dbReference type="Proteomes" id="UP001153269">
    <property type="component" value="Unassembled WGS sequence"/>
</dbReference>
<evidence type="ECO:0000313" key="2">
    <source>
        <dbReference type="EMBL" id="CAB1413212.1"/>
    </source>
</evidence>
<evidence type="ECO:0000313" key="3">
    <source>
        <dbReference type="Proteomes" id="UP001153269"/>
    </source>
</evidence>
<reference evidence="2" key="1">
    <citation type="submission" date="2020-03" db="EMBL/GenBank/DDBJ databases">
        <authorList>
            <person name="Weist P."/>
        </authorList>
    </citation>
    <scope>NUCLEOTIDE SEQUENCE</scope>
</reference>
<comment type="caution">
    <text evidence="2">The sequence shown here is derived from an EMBL/GenBank/DDBJ whole genome shotgun (WGS) entry which is preliminary data.</text>
</comment>
<dbReference type="EMBL" id="CADEAL010000044">
    <property type="protein sequence ID" value="CAB1413212.1"/>
    <property type="molecule type" value="Genomic_DNA"/>
</dbReference>
<dbReference type="AlphaFoldDB" id="A0A9N7THJ4"/>